<comment type="caution">
    <text evidence="11">The sequence shown here is derived from an EMBL/GenBank/DDBJ whole genome shotgun (WGS) entry which is preliminary data.</text>
</comment>
<evidence type="ECO:0000313" key="12">
    <source>
        <dbReference type="Proteomes" id="UP000030151"/>
    </source>
</evidence>
<accession>A0A0A1UPX0</accession>
<proteinExistence type="inferred from homology"/>
<dbReference type="EMBL" id="JELW01000034">
    <property type="protein sequence ID" value="EXU97678.1"/>
    <property type="molecule type" value="Genomic_DNA"/>
</dbReference>
<dbReference type="Pfam" id="PF02676">
    <property type="entry name" value="TYW3"/>
    <property type="match status" value="1"/>
</dbReference>
<evidence type="ECO:0000259" key="10">
    <source>
        <dbReference type="Pfam" id="PF02676"/>
    </source>
</evidence>
<gene>
    <name evidence="11" type="ORF">X797_009234</name>
</gene>
<feature type="domain" description="tRNA wybutosine-synthesizing protein" evidence="10">
    <location>
        <begin position="16"/>
        <end position="247"/>
    </location>
</feature>
<dbReference type="GO" id="GO:0032259">
    <property type="term" value="P:methylation"/>
    <property type="evidence" value="ECO:0007669"/>
    <property type="project" value="UniProtKB-KW"/>
</dbReference>
<dbReference type="Proteomes" id="UP000030151">
    <property type="component" value="Unassembled WGS sequence"/>
</dbReference>
<dbReference type="Gene3D" id="3.30.1960.10">
    <property type="entry name" value="tRNA wybutosine-synthesizing-like"/>
    <property type="match status" value="1"/>
</dbReference>
<evidence type="ECO:0000256" key="3">
    <source>
        <dbReference type="ARBA" id="ARBA00022603"/>
    </source>
</evidence>
<organism evidence="11 12">
    <name type="scientific">Metarhizium robertsii</name>
    <dbReference type="NCBI Taxonomy" id="568076"/>
    <lineage>
        <taxon>Eukaryota</taxon>
        <taxon>Fungi</taxon>
        <taxon>Dikarya</taxon>
        <taxon>Ascomycota</taxon>
        <taxon>Pezizomycotina</taxon>
        <taxon>Sordariomycetes</taxon>
        <taxon>Hypocreomycetidae</taxon>
        <taxon>Hypocreales</taxon>
        <taxon>Clavicipitaceae</taxon>
        <taxon>Metarhizium</taxon>
    </lineage>
</organism>
<dbReference type="SUPFAM" id="SSF111278">
    <property type="entry name" value="SSo0622-like"/>
    <property type="match status" value="1"/>
</dbReference>
<dbReference type="PANTHER" id="PTHR48418:SF1">
    <property type="entry name" value="TRNA WYBUTOSINE-SYNTHESIZING PROTEIN 3"/>
    <property type="match status" value="1"/>
</dbReference>
<keyword evidence="4 11" id="KW-0808">Transferase</keyword>
<evidence type="ECO:0000313" key="11">
    <source>
        <dbReference type="EMBL" id="EXU97678.1"/>
    </source>
</evidence>
<dbReference type="AlphaFoldDB" id="A0A0A1UPX0"/>
<feature type="region of interest" description="Disordered" evidence="9">
    <location>
        <begin position="80"/>
        <end position="99"/>
    </location>
</feature>
<dbReference type="EC" id="2.1.1.282" evidence="2"/>
<dbReference type="InterPro" id="IPR003827">
    <property type="entry name" value="tRNA_yW-synthesising"/>
</dbReference>
<keyword evidence="5" id="KW-0949">S-adenosyl-L-methionine</keyword>
<dbReference type="GO" id="GO:0008168">
    <property type="term" value="F:methyltransferase activity"/>
    <property type="evidence" value="ECO:0007669"/>
    <property type="project" value="UniProtKB-KW"/>
</dbReference>
<evidence type="ECO:0000256" key="2">
    <source>
        <dbReference type="ARBA" id="ARBA00012750"/>
    </source>
</evidence>
<evidence type="ECO:0000256" key="4">
    <source>
        <dbReference type="ARBA" id="ARBA00022679"/>
    </source>
</evidence>
<reference evidence="11 12" key="1">
    <citation type="submission" date="2014-02" db="EMBL/GenBank/DDBJ databases">
        <title>The genome sequence of the entomopathogenic fungus Metarhizium robertsii ARSEF 2575.</title>
        <authorList>
            <person name="Giuliano Garisto Donzelli B."/>
            <person name="Roe B.A."/>
            <person name="Macmil S.L."/>
            <person name="Krasnoff S.B."/>
            <person name="Gibson D.M."/>
        </authorList>
    </citation>
    <scope>NUCLEOTIDE SEQUENCE [LARGE SCALE GENOMIC DNA]</scope>
    <source>
        <strain evidence="11 12">ARSEF 2575</strain>
    </source>
</reference>
<comment type="catalytic activity">
    <reaction evidence="8">
        <text>4-demethyl-7-[(3S)-3-amino-3-carboxypropyl]wyosine(37) in tRNA(Phe) + S-adenosyl-L-methionine = 7-[(3S)-3-amino-3-carboxypropyl]wyosine(37) in tRNA(Phe) + S-adenosyl-L-homocysteine + H(+)</text>
        <dbReference type="Rhea" id="RHEA:36635"/>
        <dbReference type="Rhea" id="RHEA-COMP:10378"/>
        <dbReference type="Rhea" id="RHEA-COMP:10379"/>
        <dbReference type="ChEBI" id="CHEBI:15378"/>
        <dbReference type="ChEBI" id="CHEBI:57856"/>
        <dbReference type="ChEBI" id="CHEBI:59789"/>
        <dbReference type="ChEBI" id="CHEBI:73543"/>
        <dbReference type="ChEBI" id="CHEBI:73550"/>
        <dbReference type="EC" id="2.1.1.282"/>
    </reaction>
</comment>
<protein>
    <recommendedName>
        <fullName evidence="2">tRNA(Phe) 7-[(3-amino-3-carboxypropyl)-4-demethylwyosine(37)-N(4)]-methyltransferase</fullName>
        <ecNumber evidence="2">2.1.1.282</ecNumber>
    </recommendedName>
    <alternativeName>
        <fullName evidence="7">tRNA(Phe) 7-((3-amino-3-carboxypropyl)-4-demethylwyosine(37)-N(4))-methyltransferase</fullName>
    </alternativeName>
</protein>
<dbReference type="OrthoDB" id="263283at2759"/>
<sequence>MQRRPHLPGPSQAFAEKKTKILDRLAVPEAEYTDLSPKGTVDKGIRRLIDEINSTDGFVTTSSCAGRVSVFLEGRKAAESSDADAGADADEQPPAQVAGVGGKGAGGTWLYVSHDPVPGQDWLQTLALEDGEAQRTGRLIHFKFEPMILHVLTASLAHAQLLLRSALQAGFRESGAVNLTADSEAAAAPMVAVRSMGLGFESLVGHELEGKRYALVSGSYLRALMDIGNERFSENTRRIERFRGAFRENLARMGSDGRQWEDPAARRERMRAEGLRRKATAAEGVVDEENGRGESADDLYVALDFGLA</sequence>
<evidence type="ECO:0000256" key="9">
    <source>
        <dbReference type="SAM" id="MobiDB-lite"/>
    </source>
</evidence>
<name>A0A0A1UPX0_9HYPO</name>
<evidence type="ECO:0000256" key="8">
    <source>
        <dbReference type="ARBA" id="ARBA00049202"/>
    </source>
</evidence>
<keyword evidence="3 11" id="KW-0489">Methyltransferase</keyword>
<dbReference type="eggNOG" id="KOG1228">
    <property type="taxonomic scope" value="Eukaryota"/>
</dbReference>
<dbReference type="GO" id="GO:0008033">
    <property type="term" value="P:tRNA processing"/>
    <property type="evidence" value="ECO:0007669"/>
    <property type="project" value="UniProtKB-KW"/>
</dbReference>
<evidence type="ECO:0000256" key="5">
    <source>
        <dbReference type="ARBA" id="ARBA00022691"/>
    </source>
</evidence>
<evidence type="ECO:0000256" key="6">
    <source>
        <dbReference type="ARBA" id="ARBA00022694"/>
    </source>
</evidence>
<dbReference type="InterPro" id="IPR036602">
    <property type="entry name" value="tRNA_yW-synthesising-like_sf"/>
</dbReference>
<evidence type="ECO:0000256" key="1">
    <source>
        <dbReference type="ARBA" id="ARBA00008569"/>
    </source>
</evidence>
<feature type="compositionally biased region" description="Acidic residues" evidence="9">
    <location>
        <begin position="81"/>
        <end position="91"/>
    </location>
</feature>
<comment type="similarity">
    <text evidence="1">Belongs to the TYW3 family.</text>
</comment>
<keyword evidence="6" id="KW-0819">tRNA processing</keyword>
<evidence type="ECO:0000256" key="7">
    <source>
        <dbReference type="ARBA" id="ARBA00030554"/>
    </source>
</evidence>
<dbReference type="PANTHER" id="PTHR48418">
    <property type="entry name" value="TRNA WYBUTOSINE-SYNTHESIZING PROTEIN 3"/>
    <property type="match status" value="1"/>
</dbReference>
<dbReference type="HOGENOM" id="CLU_047426_0_1_1"/>